<evidence type="ECO:0000313" key="2">
    <source>
        <dbReference type="Proteomes" id="UP001597183"/>
    </source>
</evidence>
<proteinExistence type="predicted"/>
<dbReference type="Proteomes" id="UP001597183">
    <property type="component" value="Unassembled WGS sequence"/>
</dbReference>
<dbReference type="RefSeq" id="WP_317795786.1">
    <property type="nucleotide sequence ID" value="NZ_AP028461.1"/>
</dbReference>
<protein>
    <submittedName>
        <fullName evidence="1">Uncharacterized protein</fullName>
    </submittedName>
</protein>
<reference evidence="2" key="1">
    <citation type="journal article" date="2019" name="Int. J. Syst. Evol. Microbiol.">
        <title>The Global Catalogue of Microorganisms (GCM) 10K type strain sequencing project: providing services to taxonomists for standard genome sequencing and annotation.</title>
        <authorList>
            <consortium name="The Broad Institute Genomics Platform"/>
            <consortium name="The Broad Institute Genome Sequencing Center for Infectious Disease"/>
            <person name="Wu L."/>
            <person name="Ma J."/>
        </authorList>
    </citation>
    <scope>NUCLEOTIDE SEQUENCE [LARGE SCALE GENOMIC DNA]</scope>
    <source>
        <strain evidence="2">CCM 7526</strain>
    </source>
</reference>
<accession>A0ABW4AUE0</accession>
<dbReference type="EMBL" id="JBHTMK010000082">
    <property type="protein sequence ID" value="MFD1374404.1"/>
    <property type="molecule type" value="Genomic_DNA"/>
</dbReference>
<name>A0ABW4AUE0_9ACTN</name>
<sequence length="133" mass="14861">MRHLTRQFAVGALRRGNGIEQFLGGAQIDGEPVIRWVEISPGDGRYRISVHTVQDPDDGQVGDLPNLMSVDPVDEEYAGEGRELGVTEDEVEAMSLAERLAGARPDRWVNHAVVGEEYRDYVRSRREDVRTAT</sequence>
<keyword evidence="2" id="KW-1185">Reference proteome</keyword>
<evidence type="ECO:0000313" key="1">
    <source>
        <dbReference type="EMBL" id="MFD1374404.1"/>
    </source>
</evidence>
<organism evidence="1 2">
    <name type="scientific">Actinoplanes sichuanensis</name>
    <dbReference type="NCBI Taxonomy" id="512349"/>
    <lineage>
        <taxon>Bacteria</taxon>
        <taxon>Bacillati</taxon>
        <taxon>Actinomycetota</taxon>
        <taxon>Actinomycetes</taxon>
        <taxon>Micromonosporales</taxon>
        <taxon>Micromonosporaceae</taxon>
        <taxon>Actinoplanes</taxon>
    </lineage>
</organism>
<gene>
    <name evidence="1" type="ORF">ACFQ5G_54520</name>
</gene>
<comment type="caution">
    <text evidence="1">The sequence shown here is derived from an EMBL/GenBank/DDBJ whole genome shotgun (WGS) entry which is preliminary data.</text>
</comment>